<dbReference type="AlphaFoldDB" id="A0A1X6MJJ8"/>
<dbReference type="SMART" id="SM00028">
    <property type="entry name" value="TPR"/>
    <property type="match status" value="2"/>
</dbReference>
<organism evidence="7 8">
    <name type="scientific">Postia placenta MAD-698-R-SB12</name>
    <dbReference type="NCBI Taxonomy" id="670580"/>
    <lineage>
        <taxon>Eukaryota</taxon>
        <taxon>Fungi</taxon>
        <taxon>Dikarya</taxon>
        <taxon>Basidiomycota</taxon>
        <taxon>Agaricomycotina</taxon>
        <taxon>Agaricomycetes</taxon>
        <taxon>Polyporales</taxon>
        <taxon>Adustoporiaceae</taxon>
        <taxon>Rhodonia</taxon>
    </lineage>
</organism>
<dbReference type="InterPro" id="IPR025986">
    <property type="entry name" value="RPAP3-like_C"/>
</dbReference>
<evidence type="ECO:0000256" key="2">
    <source>
        <dbReference type="ARBA" id="ARBA00022803"/>
    </source>
</evidence>
<evidence type="ECO:0000313" key="8">
    <source>
        <dbReference type="Proteomes" id="UP000194127"/>
    </source>
</evidence>
<feature type="repeat" description="TPR" evidence="5">
    <location>
        <begin position="6"/>
        <end position="39"/>
    </location>
</feature>
<dbReference type="PANTHER" id="PTHR46423:SF1">
    <property type="entry name" value="RNA POLYMERASE II-ASSOCIATED PROTEIN 3"/>
    <property type="match status" value="1"/>
</dbReference>
<sequence length="227" mass="24830">MSATRAQSEKDKGNAAFKAGDYPTAIGHYSAAVVADPQSPTYPLNRAAAYLKLGKNEDAERDCTTVLRLDAKNVKAMFRRGQARVALERLKEARDGPANGYPLTTDAPEKAKAPITLFAFTKQWEKTRSSEERWRLLNAVPPAALPALFQASLDAALLAGVLSTLRDALRAAPEEEMQARVRAYMQALPRVPRFGTVVLFMSDAERGVARDVWELLGGGDERAWGRG</sequence>
<dbReference type="OrthoDB" id="629492at2759"/>
<evidence type="ECO:0000256" key="1">
    <source>
        <dbReference type="ARBA" id="ARBA00022737"/>
    </source>
</evidence>
<dbReference type="PROSITE" id="PS50005">
    <property type="entry name" value="TPR"/>
    <property type="match status" value="1"/>
</dbReference>
<evidence type="ECO:0000256" key="4">
    <source>
        <dbReference type="ARBA" id="ARBA00040133"/>
    </source>
</evidence>
<dbReference type="STRING" id="670580.A0A1X6MJJ8"/>
<evidence type="ECO:0000313" key="7">
    <source>
        <dbReference type="EMBL" id="OSX56518.1"/>
    </source>
</evidence>
<proteinExistence type="inferred from homology"/>
<name>A0A1X6MJJ8_9APHY</name>
<dbReference type="RefSeq" id="XP_024333312.1">
    <property type="nucleotide sequence ID" value="XM_024480045.1"/>
</dbReference>
<dbReference type="InterPro" id="IPR011990">
    <property type="entry name" value="TPR-like_helical_dom_sf"/>
</dbReference>
<evidence type="ECO:0000256" key="5">
    <source>
        <dbReference type="PROSITE-ProRule" id="PRU00339"/>
    </source>
</evidence>
<feature type="domain" description="RNA-polymerase II-associated protein 3-like C-terminal" evidence="6">
    <location>
        <begin position="113"/>
        <end position="206"/>
    </location>
</feature>
<dbReference type="GO" id="GO:0101031">
    <property type="term" value="C:protein folding chaperone complex"/>
    <property type="evidence" value="ECO:0007669"/>
    <property type="project" value="TreeGrafter"/>
</dbReference>
<dbReference type="GeneID" id="36324995"/>
<evidence type="ECO:0000256" key="3">
    <source>
        <dbReference type="ARBA" id="ARBA00038275"/>
    </source>
</evidence>
<dbReference type="EMBL" id="KZ110613">
    <property type="protein sequence ID" value="OSX56518.1"/>
    <property type="molecule type" value="Genomic_DNA"/>
</dbReference>
<dbReference type="InterPro" id="IPR051966">
    <property type="entry name" value="RPAP3"/>
</dbReference>
<protein>
    <recommendedName>
        <fullName evidence="4">RNA polymerase II-associated protein 3</fullName>
    </recommendedName>
</protein>
<comment type="similarity">
    <text evidence="3">Belongs to the RPAP3 family.</text>
</comment>
<dbReference type="SUPFAM" id="SSF48452">
    <property type="entry name" value="TPR-like"/>
    <property type="match status" value="1"/>
</dbReference>
<keyword evidence="1" id="KW-0677">Repeat</keyword>
<keyword evidence="8" id="KW-1185">Reference proteome</keyword>
<accession>A0A1X6MJJ8</accession>
<dbReference type="Gene3D" id="1.25.40.10">
    <property type="entry name" value="Tetratricopeptide repeat domain"/>
    <property type="match status" value="1"/>
</dbReference>
<evidence type="ECO:0000259" key="6">
    <source>
        <dbReference type="Pfam" id="PF13877"/>
    </source>
</evidence>
<dbReference type="Pfam" id="PF13877">
    <property type="entry name" value="RPAP3_C"/>
    <property type="match status" value="1"/>
</dbReference>
<keyword evidence="2 5" id="KW-0802">TPR repeat</keyword>
<dbReference type="InterPro" id="IPR019734">
    <property type="entry name" value="TPR_rpt"/>
</dbReference>
<dbReference type="PANTHER" id="PTHR46423">
    <property type="entry name" value="RNA POLYMERASE II-ASSOCIATED PROTEIN 3"/>
    <property type="match status" value="1"/>
</dbReference>
<dbReference type="Proteomes" id="UP000194127">
    <property type="component" value="Unassembled WGS sequence"/>
</dbReference>
<gene>
    <name evidence="7" type="ORF">POSPLADRAFT_1050713</name>
</gene>
<reference evidence="7 8" key="1">
    <citation type="submission" date="2017-04" db="EMBL/GenBank/DDBJ databases">
        <title>Genome Sequence of the Model Brown-Rot Fungus Postia placenta SB12.</title>
        <authorList>
            <consortium name="DOE Joint Genome Institute"/>
            <person name="Gaskell J."/>
            <person name="Kersten P."/>
            <person name="Larrondo L.F."/>
            <person name="Canessa P."/>
            <person name="Martinez D."/>
            <person name="Hibbett D."/>
            <person name="Schmoll M."/>
            <person name="Kubicek C.P."/>
            <person name="Martinez A.T."/>
            <person name="Yadav J."/>
            <person name="Master E."/>
            <person name="Magnuson J.K."/>
            <person name="James T."/>
            <person name="Yaver D."/>
            <person name="Berka R."/>
            <person name="Labutti K."/>
            <person name="Lipzen A."/>
            <person name="Aerts A."/>
            <person name="Barry K."/>
            <person name="Henrissat B."/>
            <person name="Blanchette R."/>
            <person name="Grigoriev I."/>
            <person name="Cullen D."/>
        </authorList>
    </citation>
    <scope>NUCLEOTIDE SEQUENCE [LARGE SCALE GENOMIC DNA]</scope>
    <source>
        <strain evidence="7 8">MAD-698-R-SB12</strain>
    </source>
</reference>
<dbReference type="Pfam" id="PF13414">
    <property type="entry name" value="TPR_11"/>
    <property type="match status" value="1"/>
</dbReference>